<feature type="compositionally biased region" description="Basic and acidic residues" evidence="5">
    <location>
        <begin position="10"/>
        <end position="24"/>
    </location>
</feature>
<accession>A0ABP8X0X8</accession>
<reference evidence="8" key="1">
    <citation type="journal article" date="2019" name="Int. J. Syst. Evol. Microbiol.">
        <title>The Global Catalogue of Microorganisms (GCM) 10K type strain sequencing project: providing services to taxonomists for standard genome sequencing and annotation.</title>
        <authorList>
            <consortium name="The Broad Institute Genomics Platform"/>
            <consortium name="The Broad Institute Genome Sequencing Center for Infectious Disease"/>
            <person name="Wu L."/>
            <person name="Ma J."/>
        </authorList>
    </citation>
    <scope>NUCLEOTIDE SEQUENCE [LARGE SCALE GENOMIC DNA]</scope>
    <source>
        <strain evidence="8">JCM 18055</strain>
    </source>
</reference>
<evidence type="ECO:0000256" key="4">
    <source>
        <dbReference type="PROSITE-ProRule" id="PRU00510"/>
    </source>
</evidence>
<evidence type="ECO:0000313" key="7">
    <source>
        <dbReference type="EMBL" id="GAA4698279.1"/>
    </source>
</evidence>
<sequence length="139" mass="14603">MPLDPGPRPDAGDRPAEARAADSAHAADRIAAAGATAVARAAALEVQVAALAEQQALTTHDDEHDPEGVTIGFERAQLLGLLSGARDEIAALDRAADRLRDGTYGRCARCGAVIPDVRLEALPATDTCLTCADLRRRRR</sequence>
<dbReference type="PANTHER" id="PTHR33823">
    <property type="entry name" value="RNA POLYMERASE-BINDING TRANSCRIPTION FACTOR DKSA-RELATED"/>
    <property type="match status" value="1"/>
</dbReference>
<dbReference type="Proteomes" id="UP001500325">
    <property type="component" value="Unassembled WGS sequence"/>
</dbReference>
<dbReference type="InterPro" id="IPR000962">
    <property type="entry name" value="Znf_DskA_TraR"/>
</dbReference>
<feature type="region of interest" description="Disordered" evidence="5">
    <location>
        <begin position="1"/>
        <end position="24"/>
    </location>
</feature>
<dbReference type="PROSITE" id="PS51128">
    <property type="entry name" value="ZF_DKSA_2"/>
    <property type="match status" value="1"/>
</dbReference>
<dbReference type="RefSeq" id="WP_345382229.1">
    <property type="nucleotide sequence ID" value="NZ_BAABIC010000014.1"/>
</dbReference>
<dbReference type="Pfam" id="PF01258">
    <property type="entry name" value="zf-dskA_traR"/>
    <property type="match status" value="1"/>
</dbReference>
<dbReference type="SUPFAM" id="SSF57716">
    <property type="entry name" value="Glucocorticoid receptor-like (DNA-binding domain)"/>
    <property type="match status" value="1"/>
</dbReference>
<keyword evidence="2" id="KW-0863">Zinc-finger</keyword>
<evidence type="ECO:0000256" key="2">
    <source>
        <dbReference type="ARBA" id="ARBA00022771"/>
    </source>
</evidence>
<dbReference type="EMBL" id="BAABIC010000014">
    <property type="protein sequence ID" value="GAA4698279.1"/>
    <property type="molecule type" value="Genomic_DNA"/>
</dbReference>
<gene>
    <name evidence="7" type="ORF">GCM10023215_40830</name>
</gene>
<comment type="caution">
    <text evidence="7">The sequence shown here is derived from an EMBL/GenBank/DDBJ whole genome shotgun (WGS) entry which is preliminary data.</text>
</comment>
<feature type="domain" description="Zinc finger DksA/TraR C4-type" evidence="6">
    <location>
        <begin position="102"/>
        <end position="133"/>
    </location>
</feature>
<evidence type="ECO:0000313" key="8">
    <source>
        <dbReference type="Proteomes" id="UP001500325"/>
    </source>
</evidence>
<name>A0ABP8X0X8_9PSEU</name>
<evidence type="ECO:0000256" key="3">
    <source>
        <dbReference type="ARBA" id="ARBA00022833"/>
    </source>
</evidence>
<feature type="zinc finger region" description="dksA C4-type" evidence="4">
    <location>
        <begin position="107"/>
        <end position="131"/>
    </location>
</feature>
<protein>
    <recommendedName>
        <fullName evidence="6">Zinc finger DksA/TraR C4-type domain-containing protein</fullName>
    </recommendedName>
</protein>
<dbReference type="PANTHER" id="PTHR33823:SF4">
    <property type="entry name" value="GENERAL STRESS PROTEIN 16O"/>
    <property type="match status" value="1"/>
</dbReference>
<evidence type="ECO:0000256" key="5">
    <source>
        <dbReference type="SAM" id="MobiDB-lite"/>
    </source>
</evidence>
<keyword evidence="8" id="KW-1185">Reference proteome</keyword>
<organism evidence="7 8">
    <name type="scientific">Pseudonocardia yuanmonensis</name>
    <dbReference type="NCBI Taxonomy" id="1095914"/>
    <lineage>
        <taxon>Bacteria</taxon>
        <taxon>Bacillati</taxon>
        <taxon>Actinomycetota</taxon>
        <taxon>Actinomycetes</taxon>
        <taxon>Pseudonocardiales</taxon>
        <taxon>Pseudonocardiaceae</taxon>
        <taxon>Pseudonocardia</taxon>
    </lineage>
</organism>
<evidence type="ECO:0000259" key="6">
    <source>
        <dbReference type="Pfam" id="PF01258"/>
    </source>
</evidence>
<proteinExistence type="predicted"/>
<dbReference type="Gene3D" id="1.20.120.910">
    <property type="entry name" value="DksA, coiled-coil domain"/>
    <property type="match status" value="1"/>
</dbReference>
<evidence type="ECO:0000256" key="1">
    <source>
        <dbReference type="ARBA" id="ARBA00022723"/>
    </source>
</evidence>
<keyword evidence="1" id="KW-0479">Metal-binding</keyword>
<keyword evidence="3" id="KW-0862">Zinc</keyword>